<dbReference type="InterPro" id="IPR054593">
    <property type="entry name" value="Beta-mannosidase-like_N2"/>
</dbReference>
<proteinExistence type="predicted"/>
<dbReference type="InterPro" id="IPR008979">
    <property type="entry name" value="Galactose-bd-like_sf"/>
</dbReference>
<dbReference type="GO" id="GO:0006516">
    <property type="term" value="P:glycoprotein catabolic process"/>
    <property type="evidence" value="ECO:0007669"/>
    <property type="project" value="TreeGrafter"/>
</dbReference>
<dbReference type="PANTHER" id="PTHR43730:SF1">
    <property type="entry name" value="BETA-MANNOSIDASE"/>
    <property type="match status" value="1"/>
</dbReference>
<accession>A0A1M4XMC6</accession>
<keyword evidence="4" id="KW-0326">Glycosidase</keyword>
<comment type="catalytic activity">
    <reaction evidence="1">
        <text>Hydrolysis of terminal, non-reducing beta-D-mannose residues in beta-D-mannosides.</text>
        <dbReference type="EC" id="3.2.1.25"/>
    </reaction>
</comment>
<dbReference type="InterPro" id="IPR050887">
    <property type="entry name" value="Beta-mannosidase_GH2"/>
</dbReference>
<evidence type="ECO:0000256" key="2">
    <source>
        <dbReference type="ARBA" id="ARBA00012754"/>
    </source>
</evidence>
<dbReference type="InterPro" id="IPR017853">
    <property type="entry name" value="GH"/>
</dbReference>
<name>A0A1M4XMC6_9HYPH</name>
<dbReference type="STRING" id="1122133.SAMN02745157_1289"/>
<organism evidence="6 7">
    <name type="scientific">Kaistia soli DSM 19436</name>
    <dbReference type="NCBI Taxonomy" id="1122133"/>
    <lineage>
        <taxon>Bacteria</taxon>
        <taxon>Pseudomonadati</taxon>
        <taxon>Pseudomonadota</taxon>
        <taxon>Alphaproteobacteria</taxon>
        <taxon>Hyphomicrobiales</taxon>
        <taxon>Kaistiaceae</taxon>
        <taxon>Kaistia</taxon>
    </lineage>
</organism>
<dbReference type="OrthoDB" id="9758603at2"/>
<reference evidence="6 7" key="1">
    <citation type="submission" date="2016-11" db="EMBL/GenBank/DDBJ databases">
        <authorList>
            <person name="Jaros S."/>
            <person name="Januszkiewicz K."/>
            <person name="Wedrychowicz H."/>
        </authorList>
    </citation>
    <scope>NUCLEOTIDE SEQUENCE [LARGE SCALE GENOMIC DNA]</scope>
    <source>
        <strain evidence="6 7">DSM 19436</strain>
    </source>
</reference>
<keyword evidence="7" id="KW-1185">Reference proteome</keyword>
<dbReference type="EC" id="3.2.1.25" evidence="2"/>
<dbReference type="Gene3D" id="2.60.120.260">
    <property type="entry name" value="Galactose-binding domain-like"/>
    <property type="match status" value="1"/>
</dbReference>
<dbReference type="SUPFAM" id="SSF51445">
    <property type="entry name" value="(Trans)glycosidases"/>
    <property type="match status" value="1"/>
</dbReference>
<dbReference type="RefSeq" id="WP_073052779.1">
    <property type="nucleotide sequence ID" value="NZ_FQUP01000001.1"/>
</dbReference>
<evidence type="ECO:0000313" key="6">
    <source>
        <dbReference type="EMBL" id="SHE94546.1"/>
    </source>
</evidence>
<feature type="domain" description="Beta-mannosidase-like galactose-binding" evidence="5">
    <location>
        <begin position="35"/>
        <end position="179"/>
    </location>
</feature>
<dbReference type="InterPro" id="IPR036156">
    <property type="entry name" value="Beta-gal/glucu_dom_sf"/>
</dbReference>
<dbReference type="AlphaFoldDB" id="A0A1M4XMC6"/>
<dbReference type="InterPro" id="IPR013783">
    <property type="entry name" value="Ig-like_fold"/>
</dbReference>
<evidence type="ECO:0000259" key="5">
    <source>
        <dbReference type="Pfam" id="PF22666"/>
    </source>
</evidence>
<dbReference type="Gene3D" id="3.20.20.80">
    <property type="entry name" value="Glycosidases"/>
    <property type="match status" value="1"/>
</dbReference>
<dbReference type="EMBL" id="FQUP01000001">
    <property type="protein sequence ID" value="SHE94546.1"/>
    <property type="molecule type" value="Genomic_DNA"/>
</dbReference>
<dbReference type="SUPFAM" id="SSF49303">
    <property type="entry name" value="beta-Galactosidase/glucuronidase domain"/>
    <property type="match status" value="1"/>
</dbReference>
<dbReference type="SUPFAM" id="SSF49785">
    <property type="entry name" value="Galactose-binding domain-like"/>
    <property type="match status" value="1"/>
</dbReference>
<keyword evidence="3" id="KW-0378">Hydrolase</keyword>
<gene>
    <name evidence="6" type="ORF">SAMN02745157_1289</name>
</gene>
<dbReference type="Pfam" id="PF22666">
    <property type="entry name" value="Glyco_hydro_2_N2"/>
    <property type="match status" value="1"/>
</dbReference>
<evidence type="ECO:0000256" key="4">
    <source>
        <dbReference type="ARBA" id="ARBA00023295"/>
    </source>
</evidence>
<evidence type="ECO:0000256" key="3">
    <source>
        <dbReference type="ARBA" id="ARBA00022801"/>
    </source>
</evidence>
<evidence type="ECO:0000256" key="1">
    <source>
        <dbReference type="ARBA" id="ARBA00000829"/>
    </source>
</evidence>
<evidence type="ECO:0000313" key="7">
    <source>
        <dbReference type="Proteomes" id="UP000184485"/>
    </source>
</evidence>
<sequence>MQPLSDSAVRILNLDAGWDFLLTEAGAFATPPGNADWLPAIVPGTAAQALAALGRWSLERPEPLAGHDVWYRVTLPGSGPARLDFEGLATIADIFLDGEKILASDSMFQPVSVVIDRRPGAVLAICFRSLSAELERRKSKRARWRPTMIDDQRLRLVRTTLLGHMPGWCPPVDAIGPYRPVGLVETTAPAIDNLDVQVSLVGNTGRVAVSFAYDGPDEPIRLTVGGSDARLKRAGTHVSGVIELSDVHLWWPASHGGQPLYPVAIRIGDRQIDLGRAGFRSITVDRGADGRGFALVVNGVRIFCRGAVWTPADLISLASDRVSLEPLIRLAAEAGINMLRVGGTMLYEARAFHDLCDEYGILVWQDFMFANCDYPADDAFAATVGAEAETLLRRLALSPSLAVLCGGSEVAQQAAMMGLPPSAWTSRIFEDVLPEAVARLRPDVPFVASSPFGGDLPFVADSGVTHYYGVGAYRRPLEDARRADVRFASECLAFANMPDEATLRELLPVAPVHHPRWKAAVPRDLGASWDFEDVRDHYTGLLYSVDVARLRTEDPARYLELARATTADVAEATIGEWRRPSSPTAGVLVWFWRDLLPGAGWGIVDALGRPKSLYHALKRAFRPLALILTDEGINGLHLHIVNDSAVPIEAELSLACLRDGRLPVARGAKAVTVPARGGLTVTATELLGAFFDTTYAYRFGPAGHDVSLARLAAPDGTVLAEATHWLPGRRSERHGLGLAAIAERDDDSWFLTLSAERMAAHVTIADPRYRTEDSGFDLPSGTLRRVRLLPFNAGETAPPEGEIRAINGTDIGRYAGG</sequence>
<dbReference type="Proteomes" id="UP000184485">
    <property type="component" value="Unassembled WGS sequence"/>
</dbReference>
<dbReference type="PANTHER" id="PTHR43730">
    <property type="entry name" value="BETA-MANNOSIDASE"/>
    <property type="match status" value="1"/>
</dbReference>
<dbReference type="Gene3D" id="2.60.40.10">
    <property type="entry name" value="Immunoglobulins"/>
    <property type="match status" value="1"/>
</dbReference>
<protein>
    <recommendedName>
        <fullName evidence="2">beta-mannosidase</fullName>
        <ecNumber evidence="2">3.2.1.25</ecNumber>
    </recommendedName>
</protein>
<dbReference type="GO" id="GO:0004567">
    <property type="term" value="F:beta-mannosidase activity"/>
    <property type="evidence" value="ECO:0007669"/>
    <property type="project" value="UniProtKB-EC"/>
</dbReference>